<gene>
    <name evidence="2" type="ORF">ABRP34_02165</name>
</gene>
<proteinExistence type="predicted"/>
<reference evidence="2" key="1">
    <citation type="submission" date="2024-06" db="EMBL/GenBank/DDBJ databases">
        <title>Biodegradation of dimethachlon by Arthrobacter sp. K5: mechanistic insights and ecological implications.</title>
        <authorList>
            <person name="Hu S."/>
            <person name="Lu P."/>
        </authorList>
    </citation>
    <scope>NUCLEOTIDE SEQUENCE</scope>
    <source>
        <strain evidence="2">K5</strain>
    </source>
</reference>
<accession>A0AAU8ESM4</accession>
<evidence type="ECO:0000256" key="1">
    <source>
        <dbReference type="SAM" id="Phobius"/>
    </source>
</evidence>
<sequence>MTVLAATADAAGLDGIAGCAVLATAFIAGRIRKARSKVNA</sequence>
<keyword evidence="1" id="KW-0472">Membrane</keyword>
<dbReference type="AlphaFoldDB" id="A0AAU8ESM4"/>
<name>A0AAU8ESM4_9MICC</name>
<evidence type="ECO:0000313" key="2">
    <source>
        <dbReference type="EMBL" id="XCH11843.1"/>
    </source>
</evidence>
<keyword evidence="1" id="KW-0812">Transmembrane</keyword>
<organism evidence="2">
    <name type="scientific">Arthrobacter sp. K5</name>
    <dbReference type="NCBI Taxonomy" id="2839623"/>
    <lineage>
        <taxon>Bacteria</taxon>
        <taxon>Bacillati</taxon>
        <taxon>Actinomycetota</taxon>
        <taxon>Actinomycetes</taxon>
        <taxon>Micrococcales</taxon>
        <taxon>Micrococcaceae</taxon>
        <taxon>Arthrobacter</taxon>
    </lineage>
</organism>
<protein>
    <submittedName>
        <fullName evidence="2">Uncharacterized protein</fullName>
    </submittedName>
</protein>
<feature type="transmembrane region" description="Helical" evidence="1">
    <location>
        <begin position="12"/>
        <end position="31"/>
    </location>
</feature>
<keyword evidence="1" id="KW-1133">Transmembrane helix</keyword>
<dbReference type="EMBL" id="CP159279">
    <property type="protein sequence ID" value="XCH11843.1"/>
    <property type="molecule type" value="Genomic_DNA"/>
</dbReference>
<dbReference type="RefSeq" id="WP_353712093.1">
    <property type="nucleotide sequence ID" value="NZ_CP159279.1"/>
</dbReference>